<dbReference type="SUPFAM" id="SSF75169">
    <property type="entry name" value="DsrEFH-like"/>
    <property type="match status" value="1"/>
</dbReference>
<dbReference type="InterPro" id="IPR003787">
    <property type="entry name" value="Sulphur_relay_DsrE/F-like"/>
</dbReference>
<accession>A0A0F9JQ24</accession>
<reference evidence="1" key="1">
    <citation type="journal article" date="2015" name="Nature">
        <title>Complex archaea that bridge the gap between prokaryotes and eukaryotes.</title>
        <authorList>
            <person name="Spang A."/>
            <person name="Saw J.H."/>
            <person name="Jorgensen S.L."/>
            <person name="Zaremba-Niedzwiedzka K."/>
            <person name="Martijn J."/>
            <person name="Lind A.E."/>
            <person name="van Eijk R."/>
            <person name="Schleper C."/>
            <person name="Guy L."/>
            <person name="Ettema T.J."/>
        </authorList>
    </citation>
    <scope>NUCLEOTIDE SEQUENCE</scope>
</reference>
<dbReference type="Gene3D" id="3.40.1260.10">
    <property type="entry name" value="DsrEFH-like"/>
    <property type="match status" value="1"/>
</dbReference>
<name>A0A0F9JQ24_9ZZZZ</name>
<sequence length="104" mass="11625">MVNSIVIICEESPFGKDSVVESFRMATGLLAVGDIEDVKIILMKDAIYFLNKHLDPIAINANEFTNIMRLIAFSEIEVFLHDNALKAAGLELNDIFLKENVKIV</sequence>
<feature type="non-terminal residue" evidence="1">
    <location>
        <position position="104"/>
    </location>
</feature>
<evidence type="ECO:0000313" key="1">
    <source>
        <dbReference type="EMBL" id="KKM07706.1"/>
    </source>
</evidence>
<dbReference type="Pfam" id="PF02635">
    <property type="entry name" value="DsrE"/>
    <property type="match status" value="1"/>
</dbReference>
<proteinExistence type="predicted"/>
<dbReference type="InterPro" id="IPR027396">
    <property type="entry name" value="DsrEFH-like"/>
</dbReference>
<dbReference type="EMBL" id="LAZR01015712">
    <property type="protein sequence ID" value="KKM07706.1"/>
    <property type="molecule type" value="Genomic_DNA"/>
</dbReference>
<gene>
    <name evidence="1" type="ORF">LCGC14_1731280</name>
</gene>
<protein>
    <submittedName>
        <fullName evidence="1">Uncharacterized protein</fullName>
    </submittedName>
</protein>
<comment type="caution">
    <text evidence="1">The sequence shown here is derived from an EMBL/GenBank/DDBJ whole genome shotgun (WGS) entry which is preliminary data.</text>
</comment>
<organism evidence="1">
    <name type="scientific">marine sediment metagenome</name>
    <dbReference type="NCBI Taxonomy" id="412755"/>
    <lineage>
        <taxon>unclassified sequences</taxon>
        <taxon>metagenomes</taxon>
        <taxon>ecological metagenomes</taxon>
    </lineage>
</organism>
<dbReference type="AlphaFoldDB" id="A0A0F9JQ24"/>